<protein>
    <submittedName>
        <fullName evidence="1">Uncharacterized protein</fullName>
    </submittedName>
</protein>
<proteinExistence type="predicted"/>
<accession>A0A240EBY3</accession>
<gene>
    <name evidence="1" type="ORF">SAMN05421731_105244</name>
</gene>
<reference evidence="2" key="1">
    <citation type="submission" date="2016-09" db="EMBL/GenBank/DDBJ databases">
        <authorList>
            <person name="Varghese N."/>
            <person name="Submissions S."/>
        </authorList>
    </citation>
    <scope>NUCLEOTIDE SEQUENCE [LARGE SCALE GENOMIC DNA]</scope>
    <source>
        <strain evidence="2">ANC 4466</strain>
    </source>
</reference>
<evidence type="ECO:0000313" key="1">
    <source>
        <dbReference type="EMBL" id="SNX45689.1"/>
    </source>
</evidence>
<sequence length="53" mass="6140">MMTRIKALLNVGFKRMYLDEGLKVDILHDVLLKSYNANTTEIAYPITPPKFKQ</sequence>
<dbReference type="EMBL" id="OANT01000005">
    <property type="protein sequence ID" value="SNX45689.1"/>
    <property type="molecule type" value="Genomic_DNA"/>
</dbReference>
<organism evidence="1 2">
    <name type="scientific">Acinetobacter puyangensis</name>
    <dbReference type="NCBI Taxonomy" id="1096779"/>
    <lineage>
        <taxon>Bacteria</taxon>
        <taxon>Pseudomonadati</taxon>
        <taxon>Pseudomonadota</taxon>
        <taxon>Gammaproteobacteria</taxon>
        <taxon>Moraxellales</taxon>
        <taxon>Moraxellaceae</taxon>
        <taxon>Acinetobacter</taxon>
    </lineage>
</organism>
<keyword evidence="2" id="KW-1185">Reference proteome</keyword>
<evidence type="ECO:0000313" key="2">
    <source>
        <dbReference type="Proteomes" id="UP000219042"/>
    </source>
</evidence>
<dbReference type="AlphaFoldDB" id="A0A240EBY3"/>
<dbReference type="Proteomes" id="UP000219042">
    <property type="component" value="Unassembled WGS sequence"/>
</dbReference>
<name>A0A240EBY3_9GAMM</name>